<keyword evidence="7" id="KW-0653">Protein transport</keyword>
<feature type="chain" id="PRO_5013567922" description="TonB C-terminal domain-containing protein" evidence="10">
    <location>
        <begin position="20"/>
        <end position="235"/>
    </location>
</feature>
<dbReference type="Gene3D" id="3.30.1150.10">
    <property type="match status" value="1"/>
</dbReference>
<keyword evidence="4" id="KW-1003">Cell membrane</keyword>
<evidence type="ECO:0000259" key="11">
    <source>
        <dbReference type="PROSITE" id="PS52015"/>
    </source>
</evidence>
<evidence type="ECO:0000313" key="12">
    <source>
        <dbReference type="EMBL" id="SOS75554.1"/>
    </source>
</evidence>
<evidence type="ECO:0000256" key="10">
    <source>
        <dbReference type="SAM" id="SignalP"/>
    </source>
</evidence>
<evidence type="ECO:0000256" key="4">
    <source>
        <dbReference type="ARBA" id="ARBA00022475"/>
    </source>
</evidence>
<keyword evidence="13" id="KW-1185">Reference proteome</keyword>
<dbReference type="EMBL" id="OENF01000039">
    <property type="protein sequence ID" value="SOS75554.1"/>
    <property type="molecule type" value="Genomic_DNA"/>
</dbReference>
<dbReference type="GO" id="GO:0031992">
    <property type="term" value="F:energy transducer activity"/>
    <property type="evidence" value="ECO:0007669"/>
    <property type="project" value="TreeGrafter"/>
</dbReference>
<dbReference type="GO" id="GO:0098797">
    <property type="term" value="C:plasma membrane protein complex"/>
    <property type="evidence" value="ECO:0007669"/>
    <property type="project" value="TreeGrafter"/>
</dbReference>
<dbReference type="GO" id="GO:0055085">
    <property type="term" value="P:transmembrane transport"/>
    <property type="evidence" value="ECO:0007669"/>
    <property type="project" value="InterPro"/>
</dbReference>
<dbReference type="NCBIfam" id="TIGR01352">
    <property type="entry name" value="tonB_Cterm"/>
    <property type="match status" value="1"/>
</dbReference>
<evidence type="ECO:0000256" key="1">
    <source>
        <dbReference type="ARBA" id="ARBA00004383"/>
    </source>
</evidence>
<evidence type="ECO:0000313" key="13">
    <source>
        <dbReference type="Proteomes" id="UP000234211"/>
    </source>
</evidence>
<comment type="subcellular location">
    <subcellularLocation>
        <location evidence="1">Cell inner membrane</location>
        <topology evidence="1">Single-pass membrane protein</topology>
        <orientation evidence="1">Periplasmic side</orientation>
    </subcellularLocation>
</comment>
<dbReference type="PROSITE" id="PS52015">
    <property type="entry name" value="TONB_CTD"/>
    <property type="match status" value="1"/>
</dbReference>
<evidence type="ECO:0000256" key="8">
    <source>
        <dbReference type="ARBA" id="ARBA00022989"/>
    </source>
</evidence>
<sequence>MKKLLFLALLLIVNLVAVAQKVCESPDESADIDLNTITKCAVSTLEKSDNKRSRKIRVKVSARKKMLNTNNLSTSGISSGVSSGINSEIIKTRQKIDLKQNIEELKNKLSKEEIKEALTFPTVDEIPSFSACNEITKEEVSDCFNNEMMKHISDHFNYPGEAVRQSLQGEVWVRFIIDKNGYVKNIKTLGPDDAKILNNEAIRVVSLLPRFKPAEKQGKRVSVKYGFPINFSLEE</sequence>
<accession>A0A2H1YJ66</accession>
<evidence type="ECO:0000256" key="2">
    <source>
        <dbReference type="ARBA" id="ARBA00006555"/>
    </source>
</evidence>
<reference evidence="13" key="1">
    <citation type="submission" date="2017-11" db="EMBL/GenBank/DDBJ databases">
        <authorList>
            <person name="Duchaud E."/>
        </authorList>
    </citation>
    <scope>NUCLEOTIDE SEQUENCE [LARGE SCALE GENOMIC DNA]</scope>
    <source>
        <strain evidence="13">Tenacibaculum sp. TNO020</strain>
    </source>
</reference>
<protein>
    <recommendedName>
        <fullName evidence="11">TonB C-terminal domain-containing protein</fullName>
    </recommendedName>
</protein>
<keyword evidence="3" id="KW-0813">Transport</keyword>
<evidence type="ECO:0000256" key="5">
    <source>
        <dbReference type="ARBA" id="ARBA00022519"/>
    </source>
</evidence>
<evidence type="ECO:0000256" key="7">
    <source>
        <dbReference type="ARBA" id="ARBA00022927"/>
    </source>
</evidence>
<dbReference type="OrthoDB" id="795337at2"/>
<dbReference type="InterPro" id="IPR051045">
    <property type="entry name" value="TonB-dependent_transducer"/>
</dbReference>
<evidence type="ECO:0000256" key="9">
    <source>
        <dbReference type="ARBA" id="ARBA00023136"/>
    </source>
</evidence>
<evidence type="ECO:0000256" key="6">
    <source>
        <dbReference type="ARBA" id="ARBA00022692"/>
    </source>
</evidence>
<dbReference type="SUPFAM" id="SSF74653">
    <property type="entry name" value="TolA/TonB C-terminal domain"/>
    <property type="match status" value="1"/>
</dbReference>
<keyword evidence="10" id="KW-0732">Signal</keyword>
<keyword evidence="9" id="KW-0472">Membrane</keyword>
<organism evidence="12 13">
    <name type="scientific">Tenacibaculum piscium</name>
    <dbReference type="NCBI Taxonomy" id="1458515"/>
    <lineage>
        <taxon>Bacteria</taxon>
        <taxon>Pseudomonadati</taxon>
        <taxon>Bacteroidota</taxon>
        <taxon>Flavobacteriia</taxon>
        <taxon>Flavobacteriales</taxon>
        <taxon>Flavobacteriaceae</taxon>
        <taxon>Tenacibaculum</taxon>
    </lineage>
</organism>
<dbReference type="AlphaFoldDB" id="A0A2H1YJ66"/>
<dbReference type="InterPro" id="IPR037682">
    <property type="entry name" value="TonB_C"/>
</dbReference>
<keyword evidence="8" id="KW-1133">Transmembrane helix</keyword>
<feature type="signal peptide" evidence="10">
    <location>
        <begin position="1"/>
        <end position="19"/>
    </location>
</feature>
<keyword evidence="5" id="KW-0997">Cell inner membrane</keyword>
<feature type="domain" description="TonB C-terminal" evidence="11">
    <location>
        <begin position="143"/>
        <end position="235"/>
    </location>
</feature>
<dbReference type="InterPro" id="IPR006260">
    <property type="entry name" value="TonB/TolA_C"/>
</dbReference>
<gene>
    <name evidence="12" type="ORF">TNO020_440340</name>
</gene>
<comment type="similarity">
    <text evidence="2">Belongs to the TonB family.</text>
</comment>
<dbReference type="RefSeq" id="WP_101918175.1">
    <property type="nucleotide sequence ID" value="NZ_OENF01000039.1"/>
</dbReference>
<evidence type="ECO:0000256" key="3">
    <source>
        <dbReference type="ARBA" id="ARBA00022448"/>
    </source>
</evidence>
<proteinExistence type="inferred from homology"/>
<dbReference type="GO" id="GO:0015031">
    <property type="term" value="P:protein transport"/>
    <property type="evidence" value="ECO:0007669"/>
    <property type="project" value="UniProtKB-KW"/>
</dbReference>
<dbReference type="PANTHER" id="PTHR33446">
    <property type="entry name" value="PROTEIN TONB-RELATED"/>
    <property type="match status" value="1"/>
</dbReference>
<name>A0A2H1YJ66_9FLAO</name>
<dbReference type="Proteomes" id="UP000234211">
    <property type="component" value="Unassembled WGS sequence"/>
</dbReference>
<dbReference type="PANTHER" id="PTHR33446:SF2">
    <property type="entry name" value="PROTEIN TONB"/>
    <property type="match status" value="1"/>
</dbReference>
<dbReference type="Pfam" id="PF03544">
    <property type="entry name" value="TonB_C"/>
    <property type="match status" value="1"/>
</dbReference>
<keyword evidence="6" id="KW-0812">Transmembrane</keyword>